<dbReference type="GO" id="GO:0003735">
    <property type="term" value="F:structural constituent of ribosome"/>
    <property type="evidence" value="ECO:0007669"/>
    <property type="project" value="TreeGrafter"/>
</dbReference>
<dbReference type="PANTHER" id="PTHR10724:SF7">
    <property type="entry name" value="SMALL RIBOSOMAL SUBUNIT PROTEIN BS1C"/>
    <property type="match status" value="1"/>
</dbReference>
<feature type="region of interest" description="Disordered" evidence="4">
    <location>
        <begin position="261"/>
        <end position="285"/>
    </location>
</feature>
<accession>A0A2M8G0V4</accession>
<feature type="domain" description="S1 motif" evidence="5">
    <location>
        <begin position="106"/>
        <end position="175"/>
    </location>
</feature>
<comment type="caution">
    <text evidence="6">The sequence shown here is derived from an EMBL/GenBank/DDBJ whole genome shotgun (WGS) entry which is preliminary data.</text>
</comment>
<feature type="domain" description="S1 motif" evidence="5">
    <location>
        <begin position="11"/>
        <end position="89"/>
    </location>
</feature>
<evidence type="ECO:0000256" key="3">
    <source>
        <dbReference type="ARBA" id="ARBA00023274"/>
    </source>
</evidence>
<dbReference type="PANTHER" id="PTHR10724">
    <property type="entry name" value="30S RIBOSOMAL PROTEIN S1"/>
    <property type="match status" value="1"/>
</dbReference>
<dbReference type="SUPFAM" id="SSF50249">
    <property type="entry name" value="Nucleic acid-binding proteins"/>
    <property type="match status" value="3"/>
</dbReference>
<dbReference type="PROSITE" id="PS50126">
    <property type="entry name" value="S1"/>
    <property type="match status" value="3"/>
</dbReference>
<dbReference type="EMBL" id="PFQX01000054">
    <property type="protein sequence ID" value="PJC65287.1"/>
    <property type="molecule type" value="Genomic_DNA"/>
</dbReference>
<keyword evidence="2 6" id="KW-0689">Ribosomal protein</keyword>
<evidence type="ECO:0000256" key="1">
    <source>
        <dbReference type="ARBA" id="ARBA00006767"/>
    </source>
</evidence>
<dbReference type="Proteomes" id="UP000229674">
    <property type="component" value="Unassembled WGS sequence"/>
</dbReference>
<sequence length="285" mass="30979">WQEIRDLKDKDEPLKVKILDANAGGLIAEVAGLSAFIPASQLSNDHYPKETEGDRAKMIDGLKKLIGEELSVKIINLNPRTSKLILSEREVETANIKGLLEKYKVGDVVSGIISGVASFGAFVRFANEPAIEGLIHISELDHRLIDSPKEVVNVGDLVQAKIVDIKDGRVSLSLKALKADPWDKVAEKYEAGATVEGKVHRFNPFGAFIELDPNIVGLIHVSEFGSIEELKRQLEAGKRYKFVIDSVKPQEKRIVLKLASKPTSPPAGLDGTVGAGGVESEEQVS</sequence>
<dbReference type="SMART" id="SM00316">
    <property type="entry name" value="S1"/>
    <property type="match status" value="3"/>
</dbReference>
<reference evidence="7" key="1">
    <citation type="submission" date="2017-09" db="EMBL/GenBank/DDBJ databases">
        <title>Depth-based differentiation of microbial function through sediment-hosted aquifers and enrichment of novel symbionts in the deep terrestrial subsurface.</title>
        <authorList>
            <person name="Probst A.J."/>
            <person name="Ladd B."/>
            <person name="Jarett J.K."/>
            <person name="Geller-Mcgrath D.E."/>
            <person name="Sieber C.M.K."/>
            <person name="Emerson J.B."/>
            <person name="Anantharaman K."/>
            <person name="Thomas B.C."/>
            <person name="Malmstrom R."/>
            <person name="Stieglmeier M."/>
            <person name="Klingl A."/>
            <person name="Woyke T."/>
            <person name="Ryan C.M."/>
            <person name="Banfield J.F."/>
        </authorList>
    </citation>
    <scope>NUCLEOTIDE SEQUENCE [LARGE SCALE GENOMIC DNA]</scope>
</reference>
<dbReference type="InterPro" id="IPR012340">
    <property type="entry name" value="NA-bd_OB-fold"/>
</dbReference>
<dbReference type="AlphaFoldDB" id="A0A2M8G0V4"/>
<evidence type="ECO:0000256" key="4">
    <source>
        <dbReference type="SAM" id="MobiDB-lite"/>
    </source>
</evidence>
<proteinExistence type="inferred from homology"/>
<evidence type="ECO:0000313" key="6">
    <source>
        <dbReference type="EMBL" id="PJC65287.1"/>
    </source>
</evidence>
<name>A0A2M8G0V4_9BACT</name>
<keyword evidence="3" id="KW-0687">Ribonucleoprotein</keyword>
<evidence type="ECO:0000256" key="2">
    <source>
        <dbReference type="ARBA" id="ARBA00022980"/>
    </source>
</evidence>
<dbReference type="Gene3D" id="2.40.50.140">
    <property type="entry name" value="Nucleic acid-binding proteins"/>
    <property type="match status" value="3"/>
</dbReference>
<evidence type="ECO:0000313" key="7">
    <source>
        <dbReference type="Proteomes" id="UP000229674"/>
    </source>
</evidence>
<protein>
    <submittedName>
        <fullName evidence="6">30S ribosomal protein S1</fullName>
    </submittedName>
</protein>
<dbReference type="Pfam" id="PF00575">
    <property type="entry name" value="S1"/>
    <property type="match status" value="3"/>
</dbReference>
<gene>
    <name evidence="6" type="ORF">CO020_01430</name>
</gene>
<dbReference type="InterPro" id="IPR050437">
    <property type="entry name" value="Ribos_protein_bS1-like"/>
</dbReference>
<evidence type="ECO:0000259" key="5">
    <source>
        <dbReference type="PROSITE" id="PS50126"/>
    </source>
</evidence>
<feature type="domain" description="S1 motif" evidence="5">
    <location>
        <begin position="192"/>
        <end position="259"/>
    </location>
</feature>
<feature type="non-terminal residue" evidence="6">
    <location>
        <position position="1"/>
    </location>
</feature>
<dbReference type="CDD" id="cd04465">
    <property type="entry name" value="S1_RPS1_repeat_ec2_hs2"/>
    <property type="match status" value="1"/>
</dbReference>
<organism evidence="6 7">
    <name type="scientific">Candidatus Colwellbacteria bacterium CG_4_9_14_0_2_um_filter_50_12</name>
    <dbReference type="NCBI Taxonomy" id="1974538"/>
    <lineage>
        <taxon>Bacteria</taxon>
        <taxon>Candidatus Colwelliibacteriota</taxon>
    </lineage>
</organism>
<dbReference type="CDD" id="cd00164">
    <property type="entry name" value="S1_like"/>
    <property type="match status" value="1"/>
</dbReference>
<dbReference type="InterPro" id="IPR003029">
    <property type="entry name" value="S1_domain"/>
</dbReference>
<dbReference type="GO" id="GO:0003729">
    <property type="term" value="F:mRNA binding"/>
    <property type="evidence" value="ECO:0007669"/>
    <property type="project" value="TreeGrafter"/>
</dbReference>
<dbReference type="GO" id="GO:0006412">
    <property type="term" value="P:translation"/>
    <property type="evidence" value="ECO:0007669"/>
    <property type="project" value="TreeGrafter"/>
</dbReference>
<dbReference type="GO" id="GO:0005840">
    <property type="term" value="C:ribosome"/>
    <property type="evidence" value="ECO:0007669"/>
    <property type="project" value="UniProtKB-KW"/>
</dbReference>
<comment type="similarity">
    <text evidence="1">Belongs to the bacterial ribosomal protein bS1 family.</text>
</comment>